<keyword evidence="12" id="KW-1185">Reference proteome</keyword>
<feature type="domain" description="Sulfatase N-terminal" evidence="9">
    <location>
        <begin position="237"/>
        <end position="524"/>
    </location>
</feature>
<keyword evidence="2" id="KW-1003">Cell membrane</keyword>
<evidence type="ECO:0000256" key="6">
    <source>
        <dbReference type="ARBA" id="ARBA00022989"/>
    </source>
</evidence>
<dbReference type="STRING" id="1077947.SAMN05216227_102340"/>
<dbReference type="InterPro" id="IPR000917">
    <property type="entry name" value="Sulfatase_N"/>
</dbReference>
<evidence type="ECO:0000256" key="3">
    <source>
        <dbReference type="ARBA" id="ARBA00022519"/>
    </source>
</evidence>
<evidence type="ECO:0000256" key="1">
    <source>
        <dbReference type="ARBA" id="ARBA00004429"/>
    </source>
</evidence>
<protein>
    <submittedName>
        <fullName evidence="11">Lipid A ethanolaminephosphotransferase</fullName>
    </submittedName>
</protein>
<dbReference type="EMBL" id="FOCO01000023">
    <property type="protein sequence ID" value="SEN75704.1"/>
    <property type="molecule type" value="Genomic_DNA"/>
</dbReference>
<dbReference type="GO" id="GO:0016776">
    <property type="term" value="F:phosphotransferase activity, phosphate group as acceptor"/>
    <property type="evidence" value="ECO:0007669"/>
    <property type="project" value="TreeGrafter"/>
</dbReference>
<feature type="transmembrane region" description="Helical" evidence="8">
    <location>
        <begin position="51"/>
        <end position="70"/>
    </location>
</feature>
<dbReference type="Pfam" id="PF08019">
    <property type="entry name" value="EptA_B_N"/>
    <property type="match status" value="1"/>
</dbReference>
<evidence type="ECO:0000256" key="8">
    <source>
        <dbReference type="SAM" id="Phobius"/>
    </source>
</evidence>
<keyword evidence="7 8" id="KW-0472">Membrane</keyword>
<organism evidence="11 12">
    <name type="scientific">Pseudorhodobacter antarcticus</name>
    <dbReference type="NCBI Taxonomy" id="1077947"/>
    <lineage>
        <taxon>Bacteria</taxon>
        <taxon>Pseudomonadati</taxon>
        <taxon>Pseudomonadota</taxon>
        <taxon>Alphaproteobacteria</taxon>
        <taxon>Rhodobacterales</taxon>
        <taxon>Paracoccaceae</taxon>
        <taxon>Pseudorhodobacter</taxon>
    </lineage>
</organism>
<dbReference type="InterPro" id="IPR012549">
    <property type="entry name" value="EptA-like_N"/>
</dbReference>
<feature type="domain" description="Phosphoethanolamine transferase N-terminal" evidence="10">
    <location>
        <begin position="58"/>
        <end position="205"/>
    </location>
</feature>
<feature type="transmembrane region" description="Helical" evidence="8">
    <location>
        <begin position="153"/>
        <end position="172"/>
    </location>
</feature>
<reference evidence="11 12" key="1">
    <citation type="submission" date="2016-10" db="EMBL/GenBank/DDBJ databases">
        <authorList>
            <person name="de Groot N.N."/>
        </authorList>
    </citation>
    <scope>NUCLEOTIDE SEQUENCE [LARGE SCALE GENOMIC DNA]</scope>
    <source>
        <strain evidence="11 12">CGMCC 1.10836</strain>
    </source>
</reference>
<feature type="transmembrane region" description="Helical" evidence="8">
    <location>
        <begin position="123"/>
        <end position="141"/>
    </location>
</feature>
<dbReference type="SUPFAM" id="SSF53649">
    <property type="entry name" value="Alkaline phosphatase-like"/>
    <property type="match status" value="1"/>
</dbReference>
<evidence type="ECO:0000313" key="12">
    <source>
        <dbReference type="Proteomes" id="UP000183002"/>
    </source>
</evidence>
<dbReference type="GO" id="GO:0009244">
    <property type="term" value="P:lipopolysaccharide core region biosynthetic process"/>
    <property type="evidence" value="ECO:0007669"/>
    <property type="project" value="TreeGrafter"/>
</dbReference>
<proteinExistence type="predicted"/>
<feature type="transmembrane region" description="Helical" evidence="8">
    <location>
        <begin position="12"/>
        <end position="31"/>
    </location>
</feature>
<evidence type="ECO:0000313" key="11">
    <source>
        <dbReference type="EMBL" id="SEN75704.1"/>
    </source>
</evidence>
<dbReference type="InterPro" id="IPR058130">
    <property type="entry name" value="PEA_transf_C"/>
</dbReference>
<dbReference type="PANTHER" id="PTHR30443:SF0">
    <property type="entry name" value="PHOSPHOETHANOLAMINE TRANSFERASE EPTA"/>
    <property type="match status" value="1"/>
</dbReference>
<dbReference type="Proteomes" id="UP000183002">
    <property type="component" value="Unassembled WGS sequence"/>
</dbReference>
<feature type="transmembrane region" description="Helical" evidence="8">
    <location>
        <begin position="77"/>
        <end position="92"/>
    </location>
</feature>
<name>A0A1H8J4H8_9RHOB</name>
<dbReference type="PANTHER" id="PTHR30443">
    <property type="entry name" value="INNER MEMBRANE PROTEIN"/>
    <property type="match status" value="1"/>
</dbReference>
<dbReference type="Pfam" id="PF00884">
    <property type="entry name" value="Sulfatase"/>
    <property type="match status" value="1"/>
</dbReference>
<dbReference type="CDD" id="cd16017">
    <property type="entry name" value="LptA"/>
    <property type="match status" value="1"/>
</dbReference>
<dbReference type="InterPro" id="IPR017850">
    <property type="entry name" value="Alkaline_phosphatase_core_sf"/>
</dbReference>
<evidence type="ECO:0000256" key="4">
    <source>
        <dbReference type="ARBA" id="ARBA00022679"/>
    </source>
</evidence>
<dbReference type="Gene3D" id="3.40.720.10">
    <property type="entry name" value="Alkaline Phosphatase, subunit A"/>
    <property type="match status" value="1"/>
</dbReference>
<keyword evidence="5 8" id="KW-0812">Transmembrane</keyword>
<gene>
    <name evidence="11" type="ORF">SAMN05216227_102340</name>
</gene>
<accession>A0A1H8J4H8</accession>
<evidence type="ECO:0000259" key="9">
    <source>
        <dbReference type="Pfam" id="PF00884"/>
    </source>
</evidence>
<keyword evidence="4 11" id="KW-0808">Transferase</keyword>
<keyword evidence="3" id="KW-0997">Cell inner membrane</keyword>
<dbReference type="NCBIfam" id="NF028537">
    <property type="entry name" value="P_eth_NH2_trans"/>
    <property type="match status" value="1"/>
</dbReference>
<dbReference type="InterPro" id="IPR040423">
    <property type="entry name" value="PEA_transferase"/>
</dbReference>
<evidence type="ECO:0000256" key="2">
    <source>
        <dbReference type="ARBA" id="ARBA00022475"/>
    </source>
</evidence>
<keyword evidence="6 8" id="KW-1133">Transmembrane helix</keyword>
<dbReference type="GO" id="GO:0005886">
    <property type="term" value="C:plasma membrane"/>
    <property type="evidence" value="ECO:0007669"/>
    <property type="project" value="UniProtKB-SubCell"/>
</dbReference>
<dbReference type="AlphaFoldDB" id="A0A1H8J4H8"/>
<sequence length="544" mass="59773">MPSLHNLCRFSPGLSPLMLNILVAAFIMALHNNTFWTRSFAAYGASYSTTALFGAAVFALTLLVITLFAVRWFQKPVLAFLLILGAVTSYYQDTLGATIDREMIQNAITTTVTESKHLITPNFMFHVIWAGILPALVVAFVTVKRSQPLRAGLIWGASVLGSAALCVGLLLLNFSTFSVTLRADKSLMAAYQPGAPLSATLRYARMLQKSARLPLQPYGTDAKTDGEVARATKPILIVLVAGETARAQNWSLGGYGRDTNPELAKRDITYFSNTSSCGTATAVSLPCMFSHLGRTDYSYEGGLGSENLLDLLGRAGYKVEWWDNNTGDKNIADRFPVKSFITSTDPRYCADGECTDGIFLDALTDYAATMTQNTVLVLHMIGSHGPSYYLRYPAEFERFTPACKTAELKNCEAADIVNAYDNTILYTDHILASMIDILDNQDRVMTTLFYASDHGESLGENGLYLHGAPYFMAPEYQTRVPMLLWFGKDYGHTFEIDTDCVGQKANDITSHDNIFSTVLRLADVHTKVIDPALDLISSCHPDES</sequence>
<evidence type="ECO:0000256" key="5">
    <source>
        <dbReference type="ARBA" id="ARBA00022692"/>
    </source>
</evidence>
<evidence type="ECO:0000256" key="7">
    <source>
        <dbReference type="ARBA" id="ARBA00023136"/>
    </source>
</evidence>
<dbReference type="RefSeq" id="WP_231579672.1">
    <property type="nucleotide sequence ID" value="NZ_FOCO01000023.1"/>
</dbReference>
<comment type="subcellular location">
    <subcellularLocation>
        <location evidence="1">Cell inner membrane</location>
        <topology evidence="1">Multi-pass membrane protein</topology>
    </subcellularLocation>
</comment>
<evidence type="ECO:0000259" key="10">
    <source>
        <dbReference type="Pfam" id="PF08019"/>
    </source>
</evidence>